<dbReference type="GO" id="GO:0017154">
    <property type="term" value="F:semaphorin receptor activity"/>
    <property type="evidence" value="ECO:0007669"/>
    <property type="project" value="InterPro"/>
</dbReference>
<dbReference type="InterPro" id="IPR008936">
    <property type="entry name" value="Rho_GTPase_activation_prot"/>
</dbReference>
<dbReference type="GO" id="GO:0050772">
    <property type="term" value="P:positive regulation of axonogenesis"/>
    <property type="evidence" value="ECO:0007669"/>
    <property type="project" value="TreeGrafter"/>
</dbReference>
<evidence type="ECO:0000313" key="3">
    <source>
        <dbReference type="Proteomes" id="UP000193380"/>
    </source>
</evidence>
<dbReference type="GO" id="GO:0030334">
    <property type="term" value="P:regulation of cell migration"/>
    <property type="evidence" value="ECO:0007669"/>
    <property type="project" value="TreeGrafter"/>
</dbReference>
<feature type="domain" description="Plexin cytoplasmic RhoGTPase-binding" evidence="1">
    <location>
        <begin position="111"/>
        <end position="221"/>
    </location>
</feature>
<dbReference type="Proteomes" id="UP000193380">
    <property type="component" value="Unassembled WGS sequence"/>
</dbReference>
<protein>
    <recommendedName>
        <fullName evidence="1">Plexin cytoplasmic RhoGTPase-binding domain-containing protein</fullName>
    </recommendedName>
</protein>
<dbReference type="Gene3D" id="3.10.20.90">
    <property type="entry name" value="Phosphatidylinositol 3-kinase Catalytic Subunit, Chain A, domain 1"/>
    <property type="match status" value="1"/>
</dbReference>
<dbReference type="GO" id="GO:0005886">
    <property type="term" value="C:plasma membrane"/>
    <property type="evidence" value="ECO:0007669"/>
    <property type="project" value="TreeGrafter"/>
</dbReference>
<dbReference type="Gene3D" id="1.10.506.10">
    <property type="entry name" value="GTPase Activation - p120gap, domain 1"/>
    <property type="match status" value="1"/>
</dbReference>
<dbReference type="GO" id="GO:0007162">
    <property type="term" value="P:negative regulation of cell adhesion"/>
    <property type="evidence" value="ECO:0007669"/>
    <property type="project" value="TreeGrafter"/>
</dbReference>
<dbReference type="STRING" id="8022.A0A060YDV0"/>
<dbReference type="GO" id="GO:0008360">
    <property type="term" value="P:regulation of cell shape"/>
    <property type="evidence" value="ECO:0007669"/>
    <property type="project" value="TreeGrafter"/>
</dbReference>
<reference evidence="2" key="1">
    <citation type="journal article" date="2014" name="Nat. Commun.">
        <title>The rainbow trout genome provides novel insights into evolution after whole-genome duplication in vertebrates.</title>
        <authorList>
            <person name="Berthelot C."/>
            <person name="Brunet F."/>
            <person name="Chalopin D."/>
            <person name="Juanchich A."/>
            <person name="Bernard M."/>
            <person name="Noel B."/>
            <person name="Bento P."/>
            <person name="Da Silva C."/>
            <person name="Labadie K."/>
            <person name="Alberti A."/>
            <person name="Aury J.M."/>
            <person name="Louis A."/>
            <person name="Dehais P."/>
            <person name="Bardou P."/>
            <person name="Montfort J."/>
            <person name="Klopp C."/>
            <person name="Cabau C."/>
            <person name="Gaspin C."/>
            <person name="Thorgaard G.H."/>
            <person name="Boussaha M."/>
            <person name="Quillet E."/>
            <person name="Guyomard R."/>
            <person name="Galiana D."/>
            <person name="Bobe J."/>
            <person name="Volff J.N."/>
            <person name="Genet C."/>
            <person name="Wincker P."/>
            <person name="Jaillon O."/>
            <person name="Roest Crollius H."/>
            <person name="Guiguen Y."/>
        </authorList>
    </citation>
    <scope>NUCLEOTIDE SEQUENCE [LARGE SCALE GENOMIC DNA]</scope>
</reference>
<dbReference type="EMBL" id="FR909748">
    <property type="protein sequence ID" value="CDQ89697.1"/>
    <property type="molecule type" value="Genomic_DNA"/>
</dbReference>
<dbReference type="AlphaFoldDB" id="A0A060YDV0"/>
<reference evidence="2" key="2">
    <citation type="submission" date="2014-03" db="EMBL/GenBank/DDBJ databases">
        <authorList>
            <person name="Genoscope - CEA"/>
        </authorList>
    </citation>
    <scope>NUCLEOTIDE SEQUENCE</scope>
</reference>
<gene>
    <name evidence="2" type="ORF">GSONMT00050249001</name>
</gene>
<evidence type="ECO:0000259" key="1">
    <source>
        <dbReference type="Pfam" id="PF20170"/>
    </source>
</evidence>
<dbReference type="InterPro" id="IPR046800">
    <property type="entry name" value="Plexin_RBD"/>
</dbReference>
<organism evidence="2 3">
    <name type="scientific">Oncorhynchus mykiss</name>
    <name type="common">Rainbow trout</name>
    <name type="synonym">Salmo gairdneri</name>
    <dbReference type="NCBI Taxonomy" id="8022"/>
    <lineage>
        <taxon>Eukaryota</taxon>
        <taxon>Metazoa</taxon>
        <taxon>Chordata</taxon>
        <taxon>Craniata</taxon>
        <taxon>Vertebrata</taxon>
        <taxon>Euteleostomi</taxon>
        <taxon>Actinopterygii</taxon>
        <taxon>Neopterygii</taxon>
        <taxon>Teleostei</taxon>
        <taxon>Protacanthopterygii</taxon>
        <taxon>Salmoniformes</taxon>
        <taxon>Salmonidae</taxon>
        <taxon>Salmoninae</taxon>
        <taxon>Oncorhynchus</taxon>
    </lineage>
</organism>
<accession>A0A060YDV0</accession>
<sequence>PVSTASSGSVCLSLRLPQGQSVCVYSFLRVSASVSTASLGSVCLSLRLPQGQSVSSSGSVHLSLRLPQGQSVCVSQQESVGQPLFLLVCALTQQMSKGPVDSVTEKALYTLNEDWLLWQAQDFSPMRLQVLFAVGTDGEVSEPLEVSALDCDTVEQVKEKILLAFKTKFGFPYNTPLRQIHIEYEKDGRFVPLKEVDASSGVLGEVTMLNTLKHYKVREHYQAS</sequence>
<evidence type="ECO:0000313" key="2">
    <source>
        <dbReference type="EMBL" id="CDQ89697.1"/>
    </source>
</evidence>
<dbReference type="PANTHER" id="PTHR22625:SF4">
    <property type="entry name" value="PLEXIN-C1"/>
    <property type="match status" value="1"/>
</dbReference>
<dbReference type="PaxDb" id="8022-A0A060YDV0"/>
<dbReference type="PANTHER" id="PTHR22625">
    <property type="entry name" value="PLEXIN"/>
    <property type="match status" value="1"/>
</dbReference>
<dbReference type="Pfam" id="PF20170">
    <property type="entry name" value="Plexin_RBD"/>
    <property type="match status" value="1"/>
</dbReference>
<proteinExistence type="predicted"/>
<name>A0A060YDV0_ONCMY</name>
<feature type="non-terminal residue" evidence="2">
    <location>
        <position position="1"/>
    </location>
</feature>
<dbReference type="InterPro" id="IPR031148">
    <property type="entry name" value="Plexin"/>
</dbReference>
<dbReference type="GO" id="GO:0002116">
    <property type="term" value="C:semaphorin receptor complex"/>
    <property type="evidence" value="ECO:0007669"/>
    <property type="project" value="TreeGrafter"/>
</dbReference>